<dbReference type="PANTHER" id="PTHR11136">
    <property type="entry name" value="FOLYLPOLYGLUTAMATE SYNTHASE-RELATED"/>
    <property type="match status" value="1"/>
</dbReference>
<keyword evidence="6" id="KW-0547">Nucleotide-binding</keyword>
<dbReference type="GO" id="GO:0008841">
    <property type="term" value="F:dihydrofolate synthase activity"/>
    <property type="evidence" value="ECO:0007669"/>
    <property type="project" value="TreeGrafter"/>
</dbReference>
<dbReference type="KEGG" id="bcom:BAUCODRAFT_68829"/>
<evidence type="ECO:0008006" key="11">
    <source>
        <dbReference type="Google" id="ProtNLM"/>
    </source>
</evidence>
<dbReference type="RefSeq" id="XP_007675468.1">
    <property type="nucleotide sequence ID" value="XM_007677278.1"/>
</dbReference>
<reference evidence="9 10" key="1">
    <citation type="journal article" date="2012" name="PLoS Pathog.">
        <title>Diverse lifestyles and strategies of plant pathogenesis encoded in the genomes of eighteen Dothideomycetes fungi.</title>
        <authorList>
            <person name="Ohm R.A."/>
            <person name="Feau N."/>
            <person name="Henrissat B."/>
            <person name="Schoch C.L."/>
            <person name="Horwitz B.A."/>
            <person name="Barry K.W."/>
            <person name="Condon B.J."/>
            <person name="Copeland A.C."/>
            <person name="Dhillon B."/>
            <person name="Glaser F."/>
            <person name="Hesse C.N."/>
            <person name="Kosti I."/>
            <person name="LaButti K."/>
            <person name="Lindquist E.A."/>
            <person name="Lucas S."/>
            <person name="Salamov A.A."/>
            <person name="Bradshaw R.E."/>
            <person name="Ciuffetti L."/>
            <person name="Hamelin R.C."/>
            <person name="Kema G.H.J."/>
            <person name="Lawrence C."/>
            <person name="Scott J.A."/>
            <person name="Spatafora J.W."/>
            <person name="Turgeon B.G."/>
            <person name="de Wit P.J.G.M."/>
            <person name="Zhong S."/>
            <person name="Goodwin S.B."/>
            <person name="Grigoriev I.V."/>
        </authorList>
    </citation>
    <scope>NUCLEOTIDE SEQUENCE [LARGE SCALE GENOMIC DNA]</scope>
    <source>
        <strain evidence="9 10">UAMH 10762</strain>
    </source>
</reference>
<proteinExistence type="inferred from homology"/>
<dbReference type="GO" id="GO:0046872">
    <property type="term" value="F:metal ion binding"/>
    <property type="evidence" value="ECO:0007669"/>
    <property type="project" value="UniProtKB-KW"/>
</dbReference>
<evidence type="ECO:0000313" key="9">
    <source>
        <dbReference type="EMBL" id="EMC97603.1"/>
    </source>
</evidence>
<dbReference type="HOGENOM" id="CLU_015869_2_0_1"/>
<evidence type="ECO:0000256" key="7">
    <source>
        <dbReference type="ARBA" id="ARBA00022840"/>
    </source>
</evidence>
<evidence type="ECO:0000256" key="4">
    <source>
        <dbReference type="ARBA" id="ARBA00022598"/>
    </source>
</evidence>
<dbReference type="Gene3D" id="3.90.190.20">
    <property type="entry name" value="Mur ligase, C-terminal domain"/>
    <property type="match status" value="1"/>
</dbReference>
<keyword evidence="5" id="KW-0479">Metal-binding</keyword>
<dbReference type="EMBL" id="KB445554">
    <property type="protein sequence ID" value="EMC97603.1"/>
    <property type="molecule type" value="Genomic_DNA"/>
</dbReference>
<dbReference type="GO" id="GO:0005739">
    <property type="term" value="C:mitochondrion"/>
    <property type="evidence" value="ECO:0007669"/>
    <property type="project" value="TreeGrafter"/>
</dbReference>
<dbReference type="FunFam" id="3.90.190.20:FF:000010">
    <property type="entry name" value="Dihydrofolate synthetase"/>
    <property type="match status" value="1"/>
</dbReference>
<keyword evidence="10" id="KW-1185">Reference proteome</keyword>
<dbReference type="STRING" id="717646.M2N0Z9"/>
<dbReference type="PANTHER" id="PTHR11136:SF0">
    <property type="entry name" value="DIHYDROFOLATE SYNTHETASE-RELATED"/>
    <property type="match status" value="1"/>
</dbReference>
<comment type="similarity">
    <text evidence="2">Belongs to the folylpolyglutamate synthase family.</text>
</comment>
<organism evidence="9 10">
    <name type="scientific">Baudoinia panamericana (strain UAMH 10762)</name>
    <name type="common">Angels' share fungus</name>
    <name type="synonym">Baudoinia compniacensis (strain UAMH 10762)</name>
    <dbReference type="NCBI Taxonomy" id="717646"/>
    <lineage>
        <taxon>Eukaryota</taxon>
        <taxon>Fungi</taxon>
        <taxon>Dikarya</taxon>
        <taxon>Ascomycota</taxon>
        <taxon>Pezizomycotina</taxon>
        <taxon>Dothideomycetes</taxon>
        <taxon>Dothideomycetidae</taxon>
        <taxon>Mycosphaerellales</taxon>
        <taxon>Teratosphaeriaceae</taxon>
        <taxon>Baudoinia</taxon>
    </lineage>
</organism>
<dbReference type="OMA" id="SIHDRIC"/>
<keyword evidence="3" id="KW-0554">One-carbon metabolism</keyword>
<comment type="pathway">
    <text evidence="1">Cofactor biosynthesis; tetrahydrofolylpolyglutamate biosynthesis.</text>
</comment>
<dbReference type="AlphaFoldDB" id="M2N0Z9"/>
<gene>
    <name evidence="9" type="ORF">BAUCODRAFT_68829</name>
</gene>
<dbReference type="InterPro" id="IPR001645">
    <property type="entry name" value="Folylpolyglutamate_synth"/>
</dbReference>
<sequence>MIELGLQRISRLLAQTPLPWQAIHVAGTNGKGSICAYISSMLETYNSSTCRRSTGFAALKHGRFTSPHLVDRWDCISLNNHVVPYETFNHVERLVLQRDQQENIGASEFELLTATSFELFTRAQVDVAVVEIGLDHQAFLGDTLTAIAWQKAGIIKPGVPVVFDASNSAEVQSVIRSRAADYGSDVVEATDCEIPGSLLRSAVCQVLSGDEPGDEPGDAALTTTNYPGRLQNLSIEPLTGREHPILLDGAHNAQSAQVLAAEVSRQRREAKERVNTSAVTWVMAFSSTKDVSEILRPLLKAGDSVFVVEFGPVDGMPWVEPMACGKVAEAVQKAFAQTVDVRLYGRDVSAALQAASSLAGEGPLVIAGSLYLVGDVLRLLRNTPVGVS</sequence>
<dbReference type="GeneID" id="19116472"/>
<evidence type="ECO:0000256" key="8">
    <source>
        <dbReference type="ARBA" id="ARBA00022842"/>
    </source>
</evidence>
<dbReference type="UniPathway" id="UPA00850"/>
<evidence type="ECO:0000256" key="1">
    <source>
        <dbReference type="ARBA" id="ARBA00005150"/>
    </source>
</evidence>
<dbReference type="GO" id="GO:0004326">
    <property type="term" value="F:tetrahydrofolylpolyglutamate synthase activity"/>
    <property type="evidence" value="ECO:0007669"/>
    <property type="project" value="InterPro"/>
</dbReference>
<keyword evidence="4" id="KW-0436">Ligase</keyword>
<keyword evidence="8" id="KW-0460">Magnesium</keyword>
<dbReference type="eggNOG" id="KOG2525">
    <property type="taxonomic scope" value="Eukaryota"/>
</dbReference>
<dbReference type="Proteomes" id="UP000011761">
    <property type="component" value="Unassembled WGS sequence"/>
</dbReference>
<evidence type="ECO:0000256" key="3">
    <source>
        <dbReference type="ARBA" id="ARBA00022563"/>
    </source>
</evidence>
<protein>
    <recommendedName>
        <fullName evidence="11">Mur ligase central domain-containing protein</fullName>
    </recommendedName>
</protein>
<dbReference type="SUPFAM" id="SSF53244">
    <property type="entry name" value="MurD-like peptide ligases, peptide-binding domain"/>
    <property type="match status" value="1"/>
</dbReference>
<evidence type="ECO:0000256" key="5">
    <source>
        <dbReference type="ARBA" id="ARBA00022723"/>
    </source>
</evidence>
<dbReference type="InterPro" id="IPR036615">
    <property type="entry name" value="Mur_ligase_C_dom_sf"/>
</dbReference>
<dbReference type="SUPFAM" id="SSF53623">
    <property type="entry name" value="MurD-like peptide ligases, catalytic domain"/>
    <property type="match status" value="1"/>
</dbReference>
<name>M2N0Z9_BAUPA</name>
<dbReference type="InterPro" id="IPR018109">
    <property type="entry name" value="Folylpolyglutamate_synth_CS"/>
</dbReference>
<evidence type="ECO:0000256" key="2">
    <source>
        <dbReference type="ARBA" id="ARBA00008276"/>
    </source>
</evidence>
<dbReference type="GO" id="GO:0006730">
    <property type="term" value="P:one-carbon metabolic process"/>
    <property type="evidence" value="ECO:0007669"/>
    <property type="project" value="UniProtKB-KW"/>
</dbReference>
<evidence type="ECO:0000256" key="6">
    <source>
        <dbReference type="ARBA" id="ARBA00022741"/>
    </source>
</evidence>
<dbReference type="GO" id="GO:0005524">
    <property type="term" value="F:ATP binding"/>
    <property type="evidence" value="ECO:0007669"/>
    <property type="project" value="UniProtKB-KW"/>
</dbReference>
<evidence type="ECO:0000313" key="10">
    <source>
        <dbReference type="Proteomes" id="UP000011761"/>
    </source>
</evidence>
<keyword evidence="7" id="KW-0067">ATP-binding</keyword>
<dbReference type="InterPro" id="IPR036565">
    <property type="entry name" value="Mur-like_cat_sf"/>
</dbReference>
<dbReference type="GO" id="GO:0005829">
    <property type="term" value="C:cytosol"/>
    <property type="evidence" value="ECO:0007669"/>
    <property type="project" value="TreeGrafter"/>
</dbReference>
<dbReference type="Gene3D" id="3.40.1190.10">
    <property type="entry name" value="Mur-like, catalytic domain"/>
    <property type="match status" value="1"/>
</dbReference>
<accession>M2N0Z9</accession>
<dbReference type="PROSITE" id="PS01011">
    <property type="entry name" value="FOLYLPOLYGLU_SYNT_1"/>
    <property type="match status" value="1"/>
</dbReference>
<dbReference type="OrthoDB" id="5212574at2759"/>